<keyword evidence="2" id="KW-1185">Reference proteome</keyword>
<dbReference type="Proteomes" id="UP000252004">
    <property type="component" value="Plasmid unnamed2"/>
</dbReference>
<dbReference type="KEGG" id="sgz:C0216_32520"/>
<protein>
    <submittedName>
        <fullName evidence="1">Enoyl-CoA hydratase/isomerase family protein</fullName>
    </submittedName>
</protein>
<dbReference type="Pfam" id="PF00378">
    <property type="entry name" value="ECH_1"/>
    <property type="match status" value="1"/>
</dbReference>
<evidence type="ECO:0000313" key="1">
    <source>
        <dbReference type="EMBL" id="AXE28342.1"/>
    </source>
</evidence>
<reference evidence="1 2" key="1">
    <citation type="submission" date="2018-01" db="EMBL/GenBank/DDBJ databases">
        <title>Draft genome Sequence of streptomyces globosus LZH-48.</title>
        <authorList>
            <person name="Ran K."/>
            <person name="Li Z."/>
            <person name="Wei S."/>
            <person name="Dong R."/>
        </authorList>
    </citation>
    <scope>NUCLEOTIDE SEQUENCE [LARGE SCALE GENOMIC DNA]</scope>
    <source>
        <strain evidence="1 2">LZH-48</strain>
        <plasmid evidence="1 2">unnamed2</plasmid>
    </source>
</reference>
<keyword evidence="1" id="KW-0413">Isomerase</keyword>
<organism evidence="1 2">
    <name type="scientific">Streptomyces globosus</name>
    <dbReference type="NCBI Taxonomy" id="68209"/>
    <lineage>
        <taxon>Bacteria</taxon>
        <taxon>Bacillati</taxon>
        <taxon>Actinomycetota</taxon>
        <taxon>Actinomycetes</taxon>
        <taxon>Kitasatosporales</taxon>
        <taxon>Streptomycetaceae</taxon>
        <taxon>Streptomyces</taxon>
    </lineage>
</organism>
<dbReference type="InterPro" id="IPR001753">
    <property type="entry name" value="Enoyl-CoA_hydra/iso"/>
</dbReference>
<dbReference type="InterPro" id="IPR029045">
    <property type="entry name" value="ClpP/crotonase-like_dom_sf"/>
</dbReference>
<name>A0A344UBS1_9ACTN</name>
<keyword evidence="1" id="KW-0614">Plasmid</keyword>
<dbReference type="GO" id="GO:0006635">
    <property type="term" value="P:fatty acid beta-oxidation"/>
    <property type="evidence" value="ECO:0007669"/>
    <property type="project" value="TreeGrafter"/>
</dbReference>
<dbReference type="PANTHER" id="PTHR11941">
    <property type="entry name" value="ENOYL-COA HYDRATASE-RELATED"/>
    <property type="match status" value="1"/>
</dbReference>
<sequence>MPARPDRTAAEAERAESLHEDCRAVRHAFLARHADAVYDELTAGRTRRPRLPELAAEAAVRFPGLVPDAARLGAERAGLQAHKEGREIDQGIFFGALLRSPTAGTHLIESMLRPAPGSAARLAEFRRTDRLELPAVLLERRGEGAYVTFRNGHCLNAEDDRLIADLETAVDVALLDDRIRVGVLRGGPVTHPRHAGRRIFSAGINLKELHAGRISFVEFLLGRELGYVNKLARGLLREGPAAAGGATAGKPWVGVVDGFAIGGGMQLLLVLDRVIAEEGAFLSLPAADEGIVPGLGNLRLTRLTGARTARQVILSGRRIHTSDPAAALLVDEVLPAAALDAAAERAVRELAGPAVAANRAMLTLAEEPLELLRGYLAEFAVVQARRIHSPDVLAKTGRYRARSGRAPA</sequence>
<dbReference type="AlphaFoldDB" id="A0A344UBS1"/>
<dbReference type="OrthoDB" id="7337390at2"/>
<dbReference type="CDD" id="cd06558">
    <property type="entry name" value="crotonase-like"/>
    <property type="match status" value="1"/>
</dbReference>
<dbReference type="Gene3D" id="1.20.58.1300">
    <property type="match status" value="1"/>
</dbReference>
<dbReference type="InterPro" id="IPR053482">
    <property type="entry name" value="DPA-CoA_Dioxygenase"/>
</dbReference>
<dbReference type="Gene3D" id="3.90.226.10">
    <property type="entry name" value="2-enoyl-CoA Hydratase, Chain A, domain 1"/>
    <property type="match status" value="1"/>
</dbReference>
<dbReference type="NCBIfam" id="NF042432">
    <property type="entry name" value="DHPACoAdixog_DpgC"/>
    <property type="match status" value="1"/>
</dbReference>
<proteinExistence type="predicted"/>
<accession>A0A344UBS1</accession>
<dbReference type="EMBL" id="CP030864">
    <property type="protein sequence ID" value="AXE28342.1"/>
    <property type="molecule type" value="Genomic_DNA"/>
</dbReference>
<dbReference type="GO" id="GO:0016853">
    <property type="term" value="F:isomerase activity"/>
    <property type="evidence" value="ECO:0007669"/>
    <property type="project" value="UniProtKB-KW"/>
</dbReference>
<dbReference type="SUPFAM" id="SSF52096">
    <property type="entry name" value="ClpP/crotonase"/>
    <property type="match status" value="1"/>
</dbReference>
<evidence type="ECO:0000313" key="2">
    <source>
        <dbReference type="Proteomes" id="UP000252004"/>
    </source>
</evidence>
<gene>
    <name evidence="1" type="ORF">C0216_32520</name>
</gene>
<geneLocation type="plasmid" evidence="1 2">
    <name>unnamed2</name>
</geneLocation>
<dbReference type="PANTHER" id="PTHR11941:SF54">
    <property type="entry name" value="ENOYL-COA HYDRATASE, MITOCHONDRIAL"/>
    <property type="match status" value="1"/>
</dbReference>